<proteinExistence type="predicted"/>
<dbReference type="CDD" id="cd00118">
    <property type="entry name" value="LysM"/>
    <property type="match status" value="1"/>
</dbReference>
<evidence type="ECO:0000313" key="4">
    <source>
        <dbReference type="Proteomes" id="UP000319941"/>
    </source>
</evidence>
<feature type="signal peptide" evidence="1">
    <location>
        <begin position="1"/>
        <end position="32"/>
    </location>
</feature>
<feature type="chain" id="PRO_5022169084" evidence="1">
    <location>
        <begin position="33"/>
        <end position="352"/>
    </location>
</feature>
<reference evidence="3 4" key="1">
    <citation type="submission" date="2019-07" db="EMBL/GenBank/DDBJ databases">
        <title>Diversity of Bacteria from Kongsfjorden, Arctic.</title>
        <authorList>
            <person name="Yu Y."/>
        </authorList>
    </citation>
    <scope>NUCLEOTIDE SEQUENCE [LARGE SCALE GENOMIC DNA]</scope>
    <source>
        <strain evidence="3 4">SM1923</strain>
    </source>
</reference>
<evidence type="ECO:0000313" key="3">
    <source>
        <dbReference type="EMBL" id="TVU68122.1"/>
    </source>
</evidence>
<comment type="caution">
    <text evidence="3">The sequence shown here is derived from an EMBL/GenBank/DDBJ whole genome shotgun (WGS) entry which is preliminary data.</text>
</comment>
<dbReference type="InterPro" id="IPR052196">
    <property type="entry name" value="Bact_Kbp"/>
</dbReference>
<dbReference type="InterPro" id="IPR018392">
    <property type="entry name" value="LysM"/>
</dbReference>
<gene>
    <name evidence="3" type="ORF">FQP86_15150</name>
</gene>
<name>A0A558HG66_9GAMM</name>
<keyword evidence="1" id="KW-0732">Signal</keyword>
<dbReference type="EMBL" id="VNFH01000011">
    <property type="protein sequence ID" value="TVU68122.1"/>
    <property type="molecule type" value="Genomic_DNA"/>
</dbReference>
<dbReference type="PANTHER" id="PTHR34700">
    <property type="entry name" value="POTASSIUM BINDING PROTEIN KBP"/>
    <property type="match status" value="1"/>
</dbReference>
<dbReference type="PANTHER" id="PTHR34700:SF4">
    <property type="entry name" value="PHAGE-LIKE ELEMENT PBSX PROTEIN XKDP"/>
    <property type="match status" value="1"/>
</dbReference>
<keyword evidence="4" id="KW-1185">Reference proteome</keyword>
<accession>A0A558HG66</accession>
<dbReference type="Pfam" id="PF01476">
    <property type="entry name" value="LysM"/>
    <property type="match status" value="1"/>
</dbReference>
<dbReference type="InterPro" id="IPR036779">
    <property type="entry name" value="LysM_dom_sf"/>
</dbReference>
<organism evidence="3 4">
    <name type="scientific">Cobetia crustatorum</name>
    <dbReference type="NCBI Taxonomy" id="553385"/>
    <lineage>
        <taxon>Bacteria</taxon>
        <taxon>Pseudomonadati</taxon>
        <taxon>Pseudomonadota</taxon>
        <taxon>Gammaproteobacteria</taxon>
        <taxon>Oceanospirillales</taxon>
        <taxon>Halomonadaceae</taxon>
        <taxon>Cobetia</taxon>
    </lineage>
</organism>
<protein>
    <submittedName>
        <fullName evidence="3">LysM peptidoglycan-binding domain-containing protein</fullName>
    </submittedName>
</protein>
<dbReference type="AlphaFoldDB" id="A0A558HG66"/>
<dbReference type="Proteomes" id="UP000319941">
    <property type="component" value="Unassembled WGS sequence"/>
</dbReference>
<sequence length="352" mass="38640">MGMKRLVGNAVFTALLGMTVLGASAGMSQAQAATVRDNVPSTYVVVRGDTLWDISGRFLREPWLWPEVWRANPQIKNPHLIYPGDRISLYYENGEPRLRLERGQGGVVKLSPKIRHIPKREAVPPIPLEKISAFLKEHRVIDPALINNSPYIIAGDDTRLISGAGDTIYARGQWSSYDTYSVYRKGQRYLDPETQEFLGLEMISIGDVKLERLEGDIGVMRVLSANREILNGDLLLPADGGAITTSFQPQPPTKDVGGVILAAPDGLRNIGRNDIVALNRGSRDGIEPGFVFGIERRGETVTDPKTGEPVTLPGEEGGLVMVFRIYDKVSYALVMQAARPLSVGDLLLEPRG</sequence>
<dbReference type="PROSITE" id="PS51782">
    <property type="entry name" value="LYSM"/>
    <property type="match status" value="1"/>
</dbReference>
<feature type="domain" description="LysM" evidence="2">
    <location>
        <begin position="41"/>
        <end position="89"/>
    </location>
</feature>
<dbReference type="Gene3D" id="3.10.350.10">
    <property type="entry name" value="LysM domain"/>
    <property type="match status" value="1"/>
</dbReference>
<dbReference type="SUPFAM" id="SSF54106">
    <property type="entry name" value="LysM domain"/>
    <property type="match status" value="1"/>
</dbReference>
<dbReference type="OrthoDB" id="9765158at2"/>
<evidence type="ECO:0000259" key="2">
    <source>
        <dbReference type="PROSITE" id="PS51782"/>
    </source>
</evidence>
<evidence type="ECO:0000256" key="1">
    <source>
        <dbReference type="SAM" id="SignalP"/>
    </source>
</evidence>